<gene>
    <name evidence="2" type="ORF">IFJ75_15475</name>
</gene>
<dbReference type="Proteomes" id="UP000663918">
    <property type="component" value="Chromosome"/>
</dbReference>
<dbReference type="KEGG" id="bgoe:IFJ75_15475"/>
<reference evidence="2" key="1">
    <citation type="submission" date="2020-09" db="EMBL/GenBank/DDBJ databases">
        <title>Brevundimonas sp. LVF2 isolated from a puddle in Goettingen, Germany.</title>
        <authorList>
            <person name="Friedrich I."/>
            <person name="Klassen A."/>
            <person name="Hannes N."/>
            <person name="Schneider D."/>
            <person name="Hertel R."/>
            <person name="Daniel R."/>
        </authorList>
    </citation>
    <scope>NUCLEOTIDE SEQUENCE</scope>
    <source>
        <strain evidence="2">LVF2</strain>
    </source>
</reference>
<accession>A0A975BZB6</accession>
<evidence type="ECO:0000256" key="1">
    <source>
        <dbReference type="SAM" id="MobiDB-lite"/>
    </source>
</evidence>
<dbReference type="EMBL" id="CP062222">
    <property type="protein sequence ID" value="QTC90628.1"/>
    <property type="molecule type" value="Genomic_DNA"/>
</dbReference>
<evidence type="ECO:0000313" key="2">
    <source>
        <dbReference type="EMBL" id="QTC90628.1"/>
    </source>
</evidence>
<organism evidence="2 3">
    <name type="scientific">Brevundimonas goettingensis</name>
    <dbReference type="NCBI Taxonomy" id="2774190"/>
    <lineage>
        <taxon>Bacteria</taxon>
        <taxon>Pseudomonadati</taxon>
        <taxon>Pseudomonadota</taxon>
        <taxon>Alphaproteobacteria</taxon>
        <taxon>Caulobacterales</taxon>
        <taxon>Caulobacteraceae</taxon>
        <taxon>Brevundimonas</taxon>
    </lineage>
</organism>
<feature type="region of interest" description="Disordered" evidence="1">
    <location>
        <begin position="103"/>
        <end position="122"/>
    </location>
</feature>
<evidence type="ECO:0000313" key="3">
    <source>
        <dbReference type="Proteomes" id="UP000663918"/>
    </source>
</evidence>
<feature type="compositionally biased region" description="Pro residues" evidence="1">
    <location>
        <begin position="113"/>
        <end position="122"/>
    </location>
</feature>
<sequence length="122" mass="13604">MRRFLIWSGLAVVIGLVLAIGGYLAYDHFYARFQPVTITRNQGEIQRLLDESSWVSPGGGGDQPLYIIGYRDSGPTRAYEQQEAEKLRAGGVDVRVILFARPDKEGRRSRPRPSAPPWPSCG</sequence>
<name>A0A975BZB6_9CAUL</name>
<protein>
    <submittedName>
        <fullName evidence="2">Uncharacterized protein</fullName>
    </submittedName>
</protein>
<dbReference type="RefSeq" id="WP_207869185.1">
    <property type="nucleotide sequence ID" value="NZ_CP062222.1"/>
</dbReference>
<proteinExistence type="predicted"/>
<dbReference type="AlphaFoldDB" id="A0A975BZB6"/>
<keyword evidence="3" id="KW-1185">Reference proteome</keyword>